<dbReference type="CDD" id="cd18186">
    <property type="entry name" value="BTB_POZ_ZBTB_KLHL-like"/>
    <property type="match status" value="1"/>
</dbReference>
<feature type="compositionally biased region" description="Basic residues" evidence="1">
    <location>
        <begin position="245"/>
        <end position="254"/>
    </location>
</feature>
<dbReference type="Pfam" id="PF00651">
    <property type="entry name" value="BTB"/>
    <property type="match status" value="1"/>
</dbReference>
<feature type="compositionally biased region" description="Low complexity" evidence="1">
    <location>
        <begin position="215"/>
        <end position="224"/>
    </location>
</feature>
<feature type="compositionally biased region" description="Basic and acidic residues" evidence="1">
    <location>
        <begin position="205"/>
        <end position="214"/>
    </location>
</feature>
<dbReference type="Proteomes" id="UP001174997">
    <property type="component" value="Unassembled WGS sequence"/>
</dbReference>
<feature type="region of interest" description="Disordered" evidence="1">
    <location>
        <begin position="204"/>
        <end position="254"/>
    </location>
</feature>
<dbReference type="AlphaFoldDB" id="A0AA40DGB0"/>
<protein>
    <recommendedName>
        <fullName evidence="2">BTB domain-containing protein</fullName>
    </recommendedName>
</protein>
<feature type="region of interest" description="Disordered" evidence="1">
    <location>
        <begin position="1"/>
        <end position="74"/>
    </location>
</feature>
<evidence type="ECO:0000256" key="1">
    <source>
        <dbReference type="SAM" id="MobiDB-lite"/>
    </source>
</evidence>
<evidence type="ECO:0000313" key="3">
    <source>
        <dbReference type="EMBL" id="KAK0673265.1"/>
    </source>
</evidence>
<dbReference type="PROSITE" id="PS50097">
    <property type="entry name" value="BTB"/>
    <property type="match status" value="1"/>
</dbReference>
<dbReference type="SUPFAM" id="SSF54695">
    <property type="entry name" value="POZ domain"/>
    <property type="match status" value="1"/>
</dbReference>
<feature type="region of interest" description="Disordered" evidence="1">
    <location>
        <begin position="532"/>
        <end position="574"/>
    </location>
</feature>
<dbReference type="PANTHER" id="PTHR47843">
    <property type="entry name" value="BTB DOMAIN-CONTAINING PROTEIN-RELATED"/>
    <property type="match status" value="1"/>
</dbReference>
<dbReference type="InterPro" id="IPR000210">
    <property type="entry name" value="BTB/POZ_dom"/>
</dbReference>
<feature type="region of interest" description="Disordered" evidence="1">
    <location>
        <begin position="301"/>
        <end position="366"/>
    </location>
</feature>
<comment type="caution">
    <text evidence="3">The sequence shown here is derived from an EMBL/GenBank/DDBJ whole genome shotgun (WGS) entry which is preliminary data.</text>
</comment>
<feature type="compositionally biased region" description="Low complexity" evidence="1">
    <location>
        <begin position="24"/>
        <end position="35"/>
    </location>
</feature>
<dbReference type="Gene3D" id="3.30.710.10">
    <property type="entry name" value="Potassium Channel Kv1.1, Chain A"/>
    <property type="match status" value="1"/>
</dbReference>
<sequence length="594" mass="64249">MAGAASASNIDAAAEQSGVGARPSVISNGEGSSSSPATLDHHGAGAELTPGSGSGSGSRSTSASVPGSGSGSVRTLEDVMKEPSTNVPDVVVLNALPEPRLRRDTLDPKQDLWMSTADGRYNSPIIPLKVGSSPNVETFYVHKHILIKYEYFEKALCGSFRESETQSIELPEEDPAIFHFLVSYFYEGRYDPIKPLAAVLIPDQPKGKDPEHEISNAANTSTNAGADSDSDRSLSSLESDVSTISRRRRDRRIRRAERQYERLRQKHPGHHRTNCPCPSCSNVQAGPACWSCRAPRLPPPPPPPPGAIHPNVLLMNGGPGPGRPPPPGHPAHHRRRNANRRGPHPPLPPPPPTLPPSVNTNPNPRLPTPADLQTWLLTYNLSVSVYISASKFLLEPLKRCVARHIIDLLESAGPDCASLELLYSCSTLYTNLPSYDPLLKMVFARVAFLQCWKLPGSLSREGEGDRYLVENPEIAALLLKEMASRTEDGGLGGGGVGSWMVVGQDGGRMLPSMERVGDGWADGVRNGGGMVQNGGYYHHHHGGPPPPPPPPVHHHHHHQQQQQQFNNGYNGGWNNGGGMQGQVMYGHHNWPGRR</sequence>
<reference evidence="3" key="1">
    <citation type="submission" date="2023-06" db="EMBL/GenBank/DDBJ databases">
        <title>Genome-scale phylogeny and comparative genomics of the fungal order Sordariales.</title>
        <authorList>
            <consortium name="Lawrence Berkeley National Laboratory"/>
            <person name="Hensen N."/>
            <person name="Bonometti L."/>
            <person name="Westerberg I."/>
            <person name="Brannstrom I.O."/>
            <person name="Guillou S."/>
            <person name="Cros-Aarteil S."/>
            <person name="Calhoun S."/>
            <person name="Haridas S."/>
            <person name="Kuo A."/>
            <person name="Mondo S."/>
            <person name="Pangilinan J."/>
            <person name="Riley R."/>
            <person name="Labutti K."/>
            <person name="Andreopoulos B."/>
            <person name="Lipzen A."/>
            <person name="Chen C."/>
            <person name="Yanf M."/>
            <person name="Daum C."/>
            <person name="Ng V."/>
            <person name="Clum A."/>
            <person name="Steindorff A."/>
            <person name="Ohm R."/>
            <person name="Martin F."/>
            <person name="Silar P."/>
            <person name="Natvig D."/>
            <person name="Lalanne C."/>
            <person name="Gautier V."/>
            <person name="Ament-Velasquez S.L."/>
            <person name="Kruys A."/>
            <person name="Hutchinson M.I."/>
            <person name="Powell A.J."/>
            <person name="Barry K."/>
            <person name="Miller A.N."/>
            <person name="Grigoriev I.V."/>
            <person name="Debuchy R."/>
            <person name="Gladieux P."/>
            <person name="Thoren M.H."/>
            <person name="Johannesson H."/>
        </authorList>
    </citation>
    <scope>NUCLEOTIDE SEQUENCE</scope>
    <source>
        <strain evidence="3">CBS 307.81</strain>
    </source>
</reference>
<keyword evidence="4" id="KW-1185">Reference proteome</keyword>
<feature type="compositionally biased region" description="Low complexity" evidence="1">
    <location>
        <begin position="233"/>
        <end position="244"/>
    </location>
</feature>
<accession>A0AA40DGB0</accession>
<name>A0AA40DGB0_9PEZI</name>
<feature type="compositionally biased region" description="Low complexity" evidence="1">
    <location>
        <begin position="1"/>
        <end position="14"/>
    </location>
</feature>
<dbReference type="InterPro" id="IPR011333">
    <property type="entry name" value="SKP1/BTB/POZ_sf"/>
</dbReference>
<dbReference type="PANTHER" id="PTHR47843:SF6">
    <property type="entry name" value="BTB DOMAIN-CONTAINING PROTEIN"/>
    <property type="match status" value="1"/>
</dbReference>
<feature type="compositionally biased region" description="Low complexity" evidence="1">
    <location>
        <begin position="57"/>
        <end position="74"/>
    </location>
</feature>
<proteinExistence type="predicted"/>
<feature type="domain" description="BTB" evidence="2">
    <location>
        <begin position="126"/>
        <end position="194"/>
    </location>
</feature>
<evidence type="ECO:0000313" key="4">
    <source>
        <dbReference type="Proteomes" id="UP001174997"/>
    </source>
</evidence>
<organism evidence="3 4">
    <name type="scientific">Cercophora samala</name>
    <dbReference type="NCBI Taxonomy" id="330535"/>
    <lineage>
        <taxon>Eukaryota</taxon>
        <taxon>Fungi</taxon>
        <taxon>Dikarya</taxon>
        <taxon>Ascomycota</taxon>
        <taxon>Pezizomycotina</taxon>
        <taxon>Sordariomycetes</taxon>
        <taxon>Sordariomycetidae</taxon>
        <taxon>Sordariales</taxon>
        <taxon>Lasiosphaeriaceae</taxon>
        <taxon>Cercophora</taxon>
    </lineage>
</organism>
<dbReference type="EMBL" id="JAULSY010000007">
    <property type="protein sequence ID" value="KAK0673265.1"/>
    <property type="molecule type" value="Genomic_DNA"/>
</dbReference>
<feature type="compositionally biased region" description="Basic residues" evidence="1">
    <location>
        <begin position="330"/>
        <end position="343"/>
    </location>
</feature>
<feature type="compositionally biased region" description="Pro residues" evidence="1">
    <location>
        <begin position="344"/>
        <end position="355"/>
    </location>
</feature>
<gene>
    <name evidence="3" type="ORF">QBC41DRAFT_135537</name>
</gene>
<evidence type="ECO:0000259" key="2">
    <source>
        <dbReference type="PROSITE" id="PS50097"/>
    </source>
</evidence>